<dbReference type="InParanoid" id="A0A0D1C067"/>
<keyword evidence="2" id="KW-0472">Membrane</keyword>
<evidence type="ECO:0000313" key="3">
    <source>
        <dbReference type="EMBL" id="KIS67332.1"/>
    </source>
</evidence>
<dbReference type="VEuPathDB" id="FungiDB:UMAG_10525"/>
<proteinExistence type="predicted"/>
<feature type="transmembrane region" description="Helical" evidence="2">
    <location>
        <begin position="184"/>
        <end position="206"/>
    </location>
</feature>
<dbReference type="RefSeq" id="XP_011391165.1">
    <property type="nucleotide sequence ID" value="XM_011392863.1"/>
</dbReference>
<feature type="compositionally biased region" description="Low complexity" evidence="1">
    <location>
        <begin position="507"/>
        <end position="543"/>
    </location>
</feature>
<dbReference type="eggNOG" id="ENOG502SWBR">
    <property type="taxonomic scope" value="Eukaryota"/>
</dbReference>
<name>A0A0D1C067_MYCMD</name>
<feature type="transmembrane region" description="Helical" evidence="2">
    <location>
        <begin position="261"/>
        <end position="280"/>
    </location>
</feature>
<accession>A0A0D1C067</accession>
<feature type="transmembrane region" description="Helical" evidence="2">
    <location>
        <begin position="144"/>
        <end position="164"/>
    </location>
</feature>
<dbReference type="KEGG" id="uma:UMAG_10525"/>
<evidence type="ECO:0000313" key="4">
    <source>
        <dbReference type="Proteomes" id="UP000000561"/>
    </source>
</evidence>
<dbReference type="GeneID" id="23566545"/>
<dbReference type="AlphaFoldDB" id="A0A0D1C067"/>
<protein>
    <submittedName>
        <fullName evidence="3">Uncharacterized protein</fullName>
    </submittedName>
</protein>
<dbReference type="OrthoDB" id="3346251at2759"/>
<reference evidence="3 4" key="1">
    <citation type="journal article" date="2006" name="Nature">
        <title>Insights from the genome of the biotrophic fungal plant pathogen Ustilago maydis.</title>
        <authorList>
            <person name="Kamper J."/>
            <person name="Kahmann R."/>
            <person name="Bolker M."/>
            <person name="Ma L.J."/>
            <person name="Brefort T."/>
            <person name="Saville B.J."/>
            <person name="Banuett F."/>
            <person name="Kronstad J.W."/>
            <person name="Gold S.E."/>
            <person name="Muller O."/>
            <person name="Perlin M.H."/>
            <person name="Wosten H.A."/>
            <person name="de Vries R."/>
            <person name="Ruiz-Herrera J."/>
            <person name="Reynaga-Pena C.G."/>
            <person name="Snetselaar K."/>
            <person name="McCann M."/>
            <person name="Perez-Martin J."/>
            <person name="Feldbrugge M."/>
            <person name="Basse C.W."/>
            <person name="Steinberg G."/>
            <person name="Ibeas J.I."/>
            <person name="Holloman W."/>
            <person name="Guzman P."/>
            <person name="Farman M."/>
            <person name="Stajich J.E."/>
            <person name="Sentandreu R."/>
            <person name="Gonzalez-Prieto J.M."/>
            <person name="Kennell J.C."/>
            <person name="Molina L."/>
            <person name="Schirawski J."/>
            <person name="Mendoza-Mendoza A."/>
            <person name="Greilinger D."/>
            <person name="Munch K."/>
            <person name="Rossel N."/>
            <person name="Scherer M."/>
            <person name="Vranes M."/>
            <person name="Ladendorf O."/>
            <person name="Vincon V."/>
            <person name="Fuchs U."/>
            <person name="Sandrock B."/>
            <person name="Meng S."/>
            <person name="Ho E.C."/>
            <person name="Cahill M.J."/>
            <person name="Boyce K.J."/>
            <person name="Klose J."/>
            <person name="Klosterman S.J."/>
            <person name="Deelstra H.J."/>
            <person name="Ortiz-Castellanos L."/>
            <person name="Li W."/>
            <person name="Sanchez-Alonso P."/>
            <person name="Schreier P.H."/>
            <person name="Hauser-Hahn I."/>
            <person name="Vaupel M."/>
            <person name="Koopmann E."/>
            <person name="Friedrich G."/>
            <person name="Voss H."/>
            <person name="Schluter T."/>
            <person name="Margolis J."/>
            <person name="Platt D."/>
            <person name="Swimmer C."/>
            <person name="Gnirke A."/>
            <person name="Chen F."/>
            <person name="Vysotskaia V."/>
            <person name="Mannhaupt G."/>
            <person name="Guldener U."/>
            <person name="Munsterkotter M."/>
            <person name="Haase D."/>
            <person name="Oesterheld M."/>
            <person name="Mewes H.W."/>
            <person name="Mauceli E.W."/>
            <person name="DeCaprio D."/>
            <person name="Wade C.M."/>
            <person name="Butler J."/>
            <person name="Young S."/>
            <person name="Jaffe D.B."/>
            <person name="Calvo S."/>
            <person name="Nusbaum C."/>
            <person name="Galagan J."/>
            <person name="Birren B.W."/>
        </authorList>
    </citation>
    <scope>NUCLEOTIDE SEQUENCE [LARGE SCALE GENOMIC DNA]</scope>
    <source>
        <strain evidence="4">DSM 14603 / FGSC 9021 / UM521</strain>
    </source>
</reference>
<feature type="region of interest" description="Disordered" evidence="1">
    <location>
        <begin position="504"/>
        <end position="557"/>
    </location>
</feature>
<keyword evidence="2" id="KW-0812">Transmembrane</keyword>
<keyword evidence="4" id="KW-1185">Reference proteome</keyword>
<dbReference type="EMBL" id="CM003153">
    <property type="protein sequence ID" value="KIS67332.1"/>
    <property type="molecule type" value="Genomic_DNA"/>
</dbReference>
<evidence type="ECO:0000256" key="2">
    <source>
        <dbReference type="SAM" id="Phobius"/>
    </source>
</evidence>
<gene>
    <name evidence="3" type="ORF">UMAG_10525</name>
</gene>
<sequence length="683" mass="75081">MVDINASMDWLETLCNGTTRLSTPNPHNLISAGIILPPYLSYDTFKDDAAIVAATLYCWEYLMTLPSEVQIYLFIPWRSPYLICFVLMRYTTLLAISLGLKATWHRQEGECLPFLEICTLLVQFSVSTALGWRTVAIWHKDPRIIVIIFLLLTTLMVFSALLILSFKPQRLWNGTCVLVEDGNYAFFSLAWFYAGTVVYDTIVIVLSTCCLWRRHTSEEVPDCVRGDDANAANSSNNDEAYRIRPQRNRIRLLLFRMTSNGVLYLGISTVFNIVCCIVVYHNQEHAQDLLILYSSVMWIVCQRLVLLEIKETWRGRLASDEWKDTEKDETDKLIARILQTSWSAKAPPSMTGKAYLAGAEDKAQELVLSLSVDSCLKSAPVPGCTGCASLARTARISSSFSPSPSRRDLMDAELSTSSVQQLHDFRLPSPVTTFDQPGIGSSLGSHRTDVFDASTCESALIPRNEHHAGDDQGESGVKRRLGALRQTNSPSKLLAGFAKSTRSEAVSDTALAPATTATTSSTTTGAAATRTTITTPAAAAARGDSTDHPLKTWSPLHGARDSTSLRLQCRSPAHDRAWTSTSSVPAAPIASSYGCSYGYRCQTAFKHDRAADTGASTIKQSRARDTLSALEVADMLANMSDDDKMTALELAGMQGVLPSHGVSCDPPTRAERKRPTWIIHPPL</sequence>
<keyword evidence="2" id="KW-1133">Transmembrane helix</keyword>
<organism evidence="3 4">
    <name type="scientific">Mycosarcoma maydis</name>
    <name type="common">Corn smut fungus</name>
    <name type="synonym">Ustilago maydis</name>
    <dbReference type="NCBI Taxonomy" id="5270"/>
    <lineage>
        <taxon>Eukaryota</taxon>
        <taxon>Fungi</taxon>
        <taxon>Dikarya</taxon>
        <taxon>Basidiomycota</taxon>
        <taxon>Ustilaginomycotina</taxon>
        <taxon>Ustilaginomycetes</taxon>
        <taxon>Ustilaginales</taxon>
        <taxon>Ustilaginaceae</taxon>
        <taxon>Mycosarcoma</taxon>
    </lineage>
</organism>
<evidence type="ECO:0000256" key="1">
    <source>
        <dbReference type="SAM" id="MobiDB-lite"/>
    </source>
</evidence>
<dbReference type="Proteomes" id="UP000000561">
    <property type="component" value="Chromosome 14"/>
</dbReference>